<dbReference type="RefSeq" id="WP_133818830.1">
    <property type="nucleotide sequence ID" value="NZ_SNZH01000006.1"/>
</dbReference>
<dbReference type="Gene3D" id="1.25.40.10">
    <property type="entry name" value="Tetratricopeptide repeat domain"/>
    <property type="match status" value="2"/>
</dbReference>
<evidence type="ECO:0000256" key="5">
    <source>
        <dbReference type="SAM" id="Phobius"/>
    </source>
</evidence>
<dbReference type="PROSITE" id="PS50005">
    <property type="entry name" value="TPR"/>
    <property type="match status" value="1"/>
</dbReference>
<dbReference type="SMART" id="SM00267">
    <property type="entry name" value="GGDEF"/>
    <property type="match status" value="1"/>
</dbReference>
<dbReference type="FunFam" id="3.30.70.270:FF:000001">
    <property type="entry name" value="Diguanylate cyclase domain protein"/>
    <property type="match status" value="1"/>
</dbReference>
<dbReference type="GO" id="GO:1902201">
    <property type="term" value="P:negative regulation of bacterial-type flagellum-dependent cell motility"/>
    <property type="evidence" value="ECO:0007669"/>
    <property type="project" value="TreeGrafter"/>
</dbReference>
<dbReference type="Pfam" id="PF13424">
    <property type="entry name" value="TPR_12"/>
    <property type="match status" value="1"/>
</dbReference>
<dbReference type="PROSITE" id="PS50887">
    <property type="entry name" value="GGDEF"/>
    <property type="match status" value="1"/>
</dbReference>
<dbReference type="EC" id="2.7.7.65" evidence="2"/>
<dbReference type="PANTHER" id="PTHR45138:SF24">
    <property type="entry name" value="DIGUANYLATE CYCLASE DGCC-RELATED"/>
    <property type="match status" value="1"/>
</dbReference>
<name>A0A4R6YYN7_9GAMM</name>
<dbReference type="SUPFAM" id="SSF48452">
    <property type="entry name" value="TPR-like"/>
    <property type="match status" value="2"/>
</dbReference>
<dbReference type="GO" id="GO:0052621">
    <property type="term" value="F:diguanylate cyclase activity"/>
    <property type="evidence" value="ECO:0007669"/>
    <property type="project" value="UniProtKB-EC"/>
</dbReference>
<dbReference type="AlphaFoldDB" id="A0A4R6YYN7"/>
<sequence length="714" mass="77166">MPIRQSMNPLRRQALTVVATALLVCGFGTMSRLYADDLSPATAGQLAASAQSLSQALQTGWHTLDSLLGPSLGRPGRLHLARTVGVLEQSLGASFLAAEAWKAAVAHATRLNDLPRLIEALDHSVALALARGDYDGASALAANLLQEARHLRSTAAQAAAEGYLGVIARRRGKLEEARQHQETALELRRRLGDKAGEAQVLMNLGTVHRDLGDFARALEFQIDALELRRSLGSQEKLDLSYRNIALLYREIEDTEQARVNFEAALASSRKNYDPQSLAGALGSYASFSNDIGEAEAALTMARQARAIDASIGNRPYVGLENVEIGRALIRLGRDDEAAVVLNEALLTGRELKHREITGGALLYLGRIALRAGNETLATQHLDEAIRVLTEAGLKSALSEAFGAREEIALASGQLAAAIDFSHRRAALREELLGTRSGRQLAALKSRYERADADQRIRLLSLSNELQNLRLNQQALLRNIGLGAAAVLSVLLALLFRRYRTTRTLNRQLQQKNAEISAHEATLESANAKLSTHAAELYQAAITDPLTGAYNRGHLLRQLDDNLRHALAAQQDLSLLLIDFDHFKTVNDEHGHLFGDRVLASGIQIVRQWLEPGDLIGRYGGEEFVVVMPGRDVQSGLAVAERLRDKVASGLDALAQGKRSLTISIGLASLGSSGARTLEDLLGAADIAVYRAKAQGRNRVVRYAPETGVAAIATP</sequence>
<dbReference type="Proteomes" id="UP000295293">
    <property type="component" value="Unassembled WGS sequence"/>
</dbReference>
<dbReference type="InterPro" id="IPR011990">
    <property type="entry name" value="TPR-like_helical_dom_sf"/>
</dbReference>
<keyword evidence="3" id="KW-0802">TPR repeat</keyword>
<feature type="domain" description="GGDEF" evidence="6">
    <location>
        <begin position="570"/>
        <end position="704"/>
    </location>
</feature>
<keyword evidence="5" id="KW-1133">Transmembrane helix</keyword>
<feature type="coiled-coil region" evidence="4">
    <location>
        <begin position="458"/>
        <end position="528"/>
    </location>
</feature>
<evidence type="ECO:0000313" key="7">
    <source>
        <dbReference type="EMBL" id="TDR44092.1"/>
    </source>
</evidence>
<dbReference type="InterPro" id="IPR043128">
    <property type="entry name" value="Rev_trsase/Diguanyl_cyclase"/>
</dbReference>
<evidence type="ECO:0000256" key="1">
    <source>
        <dbReference type="ARBA" id="ARBA00001946"/>
    </source>
</evidence>
<dbReference type="Pfam" id="PF00990">
    <property type="entry name" value="GGDEF"/>
    <property type="match status" value="1"/>
</dbReference>
<gene>
    <name evidence="7" type="ORF">DFR29_106239</name>
</gene>
<dbReference type="OrthoDB" id="9813903at2"/>
<evidence type="ECO:0000256" key="3">
    <source>
        <dbReference type="PROSITE-ProRule" id="PRU00339"/>
    </source>
</evidence>
<dbReference type="CDD" id="cd01949">
    <property type="entry name" value="GGDEF"/>
    <property type="match status" value="1"/>
</dbReference>
<evidence type="ECO:0000256" key="2">
    <source>
        <dbReference type="ARBA" id="ARBA00012528"/>
    </source>
</evidence>
<dbReference type="NCBIfam" id="TIGR00254">
    <property type="entry name" value="GGDEF"/>
    <property type="match status" value="1"/>
</dbReference>
<proteinExistence type="predicted"/>
<organism evidence="7 8">
    <name type="scientific">Tahibacter aquaticus</name>
    <dbReference type="NCBI Taxonomy" id="520092"/>
    <lineage>
        <taxon>Bacteria</taxon>
        <taxon>Pseudomonadati</taxon>
        <taxon>Pseudomonadota</taxon>
        <taxon>Gammaproteobacteria</taxon>
        <taxon>Lysobacterales</taxon>
        <taxon>Rhodanobacteraceae</taxon>
        <taxon>Tahibacter</taxon>
    </lineage>
</organism>
<evidence type="ECO:0000256" key="4">
    <source>
        <dbReference type="SAM" id="Coils"/>
    </source>
</evidence>
<dbReference type="InterPro" id="IPR000160">
    <property type="entry name" value="GGDEF_dom"/>
</dbReference>
<dbReference type="PANTHER" id="PTHR45138">
    <property type="entry name" value="REGULATORY COMPONENTS OF SENSORY TRANSDUCTION SYSTEM"/>
    <property type="match status" value="1"/>
</dbReference>
<evidence type="ECO:0000259" key="6">
    <source>
        <dbReference type="PROSITE" id="PS50887"/>
    </source>
</evidence>
<dbReference type="GO" id="GO:0005886">
    <property type="term" value="C:plasma membrane"/>
    <property type="evidence" value="ECO:0007669"/>
    <property type="project" value="TreeGrafter"/>
</dbReference>
<comment type="caution">
    <text evidence="7">The sequence shown here is derived from an EMBL/GenBank/DDBJ whole genome shotgun (WGS) entry which is preliminary data.</text>
</comment>
<keyword evidence="4" id="KW-0175">Coiled coil</keyword>
<comment type="cofactor">
    <cofactor evidence="1">
        <name>Mg(2+)</name>
        <dbReference type="ChEBI" id="CHEBI:18420"/>
    </cofactor>
</comment>
<keyword evidence="5" id="KW-0812">Transmembrane</keyword>
<dbReference type="EMBL" id="SNZH01000006">
    <property type="protein sequence ID" value="TDR44092.1"/>
    <property type="molecule type" value="Genomic_DNA"/>
</dbReference>
<accession>A0A4R6YYN7</accession>
<dbReference type="Gene3D" id="3.30.70.270">
    <property type="match status" value="1"/>
</dbReference>
<evidence type="ECO:0000313" key="8">
    <source>
        <dbReference type="Proteomes" id="UP000295293"/>
    </source>
</evidence>
<dbReference type="GO" id="GO:0043709">
    <property type="term" value="P:cell adhesion involved in single-species biofilm formation"/>
    <property type="evidence" value="ECO:0007669"/>
    <property type="project" value="TreeGrafter"/>
</dbReference>
<dbReference type="InterPro" id="IPR019734">
    <property type="entry name" value="TPR_rpt"/>
</dbReference>
<reference evidence="7 8" key="1">
    <citation type="submission" date="2019-03" db="EMBL/GenBank/DDBJ databases">
        <title>Genomic Encyclopedia of Type Strains, Phase IV (KMG-IV): sequencing the most valuable type-strain genomes for metagenomic binning, comparative biology and taxonomic classification.</title>
        <authorList>
            <person name="Goeker M."/>
        </authorList>
    </citation>
    <scope>NUCLEOTIDE SEQUENCE [LARGE SCALE GENOMIC DNA]</scope>
    <source>
        <strain evidence="7 8">DSM 21667</strain>
    </source>
</reference>
<feature type="repeat" description="TPR" evidence="3">
    <location>
        <begin position="198"/>
        <end position="231"/>
    </location>
</feature>
<dbReference type="SUPFAM" id="SSF55073">
    <property type="entry name" value="Nucleotide cyclase"/>
    <property type="match status" value="1"/>
</dbReference>
<dbReference type="InterPro" id="IPR050469">
    <property type="entry name" value="Diguanylate_Cyclase"/>
</dbReference>
<keyword evidence="8" id="KW-1185">Reference proteome</keyword>
<protein>
    <recommendedName>
        <fullName evidence="2">diguanylate cyclase</fullName>
        <ecNumber evidence="2">2.7.7.65</ecNumber>
    </recommendedName>
</protein>
<dbReference type="InterPro" id="IPR029787">
    <property type="entry name" value="Nucleotide_cyclase"/>
</dbReference>
<dbReference type="SMART" id="SM00028">
    <property type="entry name" value="TPR"/>
    <property type="match status" value="4"/>
</dbReference>
<feature type="transmembrane region" description="Helical" evidence="5">
    <location>
        <begin position="475"/>
        <end position="495"/>
    </location>
</feature>
<keyword evidence="5" id="KW-0472">Membrane</keyword>